<comment type="cofactor">
    <cofactor evidence="11">
        <name>heme</name>
        <dbReference type="ChEBI" id="CHEBI:30413"/>
    </cofactor>
</comment>
<evidence type="ECO:0000256" key="7">
    <source>
        <dbReference type="ARBA" id="ARBA00023002"/>
    </source>
</evidence>
<comment type="similarity">
    <text evidence="2 12">Belongs to the cytochrome P450 family.</text>
</comment>
<dbReference type="InterPro" id="IPR017972">
    <property type="entry name" value="Cyt_P450_CS"/>
</dbReference>
<feature type="binding site" description="axial binding residue" evidence="11">
    <location>
        <position position="460"/>
    </location>
    <ligand>
        <name>heme</name>
        <dbReference type="ChEBI" id="CHEBI:30413"/>
    </ligand>
    <ligandPart>
        <name>Fe</name>
        <dbReference type="ChEBI" id="CHEBI:18248"/>
    </ligandPart>
</feature>
<evidence type="ECO:0000256" key="11">
    <source>
        <dbReference type="PIRSR" id="PIRSR602401-1"/>
    </source>
</evidence>
<dbReference type="PANTHER" id="PTHR24282">
    <property type="entry name" value="CYTOCHROME P450 FAMILY MEMBER"/>
    <property type="match status" value="1"/>
</dbReference>
<keyword evidence="6 13" id="KW-1133">Transmembrane helix</keyword>
<dbReference type="PRINTS" id="PR00463">
    <property type="entry name" value="EP450I"/>
</dbReference>
<dbReference type="InterPro" id="IPR050665">
    <property type="entry name" value="Cytochrome_P450_Monooxygen"/>
</dbReference>
<dbReference type="Gene3D" id="1.10.630.10">
    <property type="entry name" value="Cytochrome P450"/>
    <property type="match status" value="1"/>
</dbReference>
<evidence type="ECO:0000313" key="14">
    <source>
        <dbReference type="EMBL" id="JAT43624.1"/>
    </source>
</evidence>
<dbReference type="GO" id="GO:0006629">
    <property type="term" value="P:lipid metabolic process"/>
    <property type="evidence" value="ECO:0007669"/>
    <property type="project" value="UniProtKB-ARBA"/>
</dbReference>
<keyword evidence="8 11" id="KW-0408">Iron</keyword>
<keyword evidence="9 12" id="KW-0503">Monooxygenase</keyword>
<evidence type="ECO:0000256" key="10">
    <source>
        <dbReference type="ARBA" id="ARBA00023136"/>
    </source>
</evidence>
<accession>A0A1D1XMK0</accession>
<reference evidence="14" key="1">
    <citation type="submission" date="2015-07" db="EMBL/GenBank/DDBJ databases">
        <title>Transcriptome Assembly of Anthurium amnicola.</title>
        <authorList>
            <person name="Suzuki J."/>
        </authorList>
    </citation>
    <scope>NUCLEOTIDE SEQUENCE</scope>
</reference>
<dbReference type="EMBL" id="GDJX01024312">
    <property type="protein sequence ID" value="JAT43624.1"/>
    <property type="molecule type" value="Transcribed_RNA"/>
</dbReference>
<dbReference type="PANTHER" id="PTHR24282:SF196">
    <property type="entry name" value="CYTOCHROME P450 714C2"/>
    <property type="match status" value="1"/>
</dbReference>
<dbReference type="InterPro" id="IPR002401">
    <property type="entry name" value="Cyt_P450_E_grp-I"/>
</dbReference>
<dbReference type="PROSITE" id="PS00086">
    <property type="entry name" value="CYTOCHROME_P450"/>
    <property type="match status" value="1"/>
</dbReference>
<keyword evidence="7 12" id="KW-0560">Oxidoreductase</keyword>
<dbReference type="GO" id="GO:0005506">
    <property type="term" value="F:iron ion binding"/>
    <property type="evidence" value="ECO:0007669"/>
    <property type="project" value="InterPro"/>
</dbReference>
<evidence type="ECO:0000256" key="4">
    <source>
        <dbReference type="ARBA" id="ARBA00022692"/>
    </source>
</evidence>
<evidence type="ECO:0000256" key="5">
    <source>
        <dbReference type="ARBA" id="ARBA00022723"/>
    </source>
</evidence>
<comment type="subcellular location">
    <subcellularLocation>
        <location evidence="1">Membrane</location>
    </subcellularLocation>
</comment>
<dbReference type="InterPro" id="IPR036396">
    <property type="entry name" value="Cyt_P450_sf"/>
</dbReference>
<evidence type="ECO:0000256" key="3">
    <source>
        <dbReference type="ARBA" id="ARBA00022617"/>
    </source>
</evidence>
<dbReference type="GO" id="GO:0016705">
    <property type="term" value="F:oxidoreductase activity, acting on paired donors, with incorporation or reduction of molecular oxygen"/>
    <property type="evidence" value="ECO:0007669"/>
    <property type="project" value="InterPro"/>
</dbReference>
<keyword evidence="5 11" id="KW-0479">Metal-binding</keyword>
<keyword evidence="4 13" id="KW-0812">Transmembrane</keyword>
<evidence type="ECO:0000256" key="6">
    <source>
        <dbReference type="ARBA" id="ARBA00022989"/>
    </source>
</evidence>
<dbReference type="Pfam" id="PF00067">
    <property type="entry name" value="p450"/>
    <property type="match status" value="1"/>
</dbReference>
<evidence type="ECO:0000256" key="2">
    <source>
        <dbReference type="ARBA" id="ARBA00010617"/>
    </source>
</evidence>
<evidence type="ECO:0000256" key="8">
    <source>
        <dbReference type="ARBA" id="ARBA00023004"/>
    </source>
</evidence>
<sequence>MGLAEVTLVASCFLGFLGISLYYLYEIFWARPERKRAILRRQGIKGPPPSPFLGNVRDMRRTQSEEKARKATGHDCAAIIFPFFDRWRSEYGSIFVFSMGNMVSLYVRDLDLVKEIGQCKSLDLGKPSYLQKELRALLGHGILASNRSTWAHQRKVIAPEFFMDKVKGMVELMVEAAIPWLESWESRVQCEGGTAVITVDQDLRGFSADVISRACFGSNYSKGKSIFDRLWALQMAKSKRFLLIGIPGSRYLPTKNNLEIWRLEREIRLLILKVVKERQEKFGASSEKDLLQSLIESGDGYVGPDTTIDGFIVDNCKNIYFAGHETTALSAAWCLMLLASYPEWQARARDEVVEICGDQPPTIEVLRKMKTLTMVIQETLRLYAPAFFTSRETLQDLKFGDIHIPEGTIIRIPISKLHTDPEIWGPDAHEFNPERFAQRISGACKFPHAYIPFGLGTRSCVGQHFAMVELKIVLSLILSKFTFSLSPKYCHSPAFRLTLEPEFGVPLMMNKA</sequence>
<dbReference type="GO" id="GO:0004497">
    <property type="term" value="F:monooxygenase activity"/>
    <property type="evidence" value="ECO:0007669"/>
    <property type="project" value="UniProtKB-KW"/>
</dbReference>
<dbReference type="GO" id="GO:0020037">
    <property type="term" value="F:heme binding"/>
    <property type="evidence" value="ECO:0007669"/>
    <property type="project" value="InterPro"/>
</dbReference>
<evidence type="ECO:0000256" key="9">
    <source>
        <dbReference type="ARBA" id="ARBA00023033"/>
    </source>
</evidence>
<dbReference type="SUPFAM" id="SSF48264">
    <property type="entry name" value="Cytochrome P450"/>
    <property type="match status" value="1"/>
</dbReference>
<evidence type="ECO:0000256" key="1">
    <source>
        <dbReference type="ARBA" id="ARBA00004370"/>
    </source>
</evidence>
<evidence type="ECO:0000256" key="13">
    <source>
        <dbReference type="SAM" id="Phobius"/>
    </source>
</evidence>
<dbReference type="InterPro" id="IPR001128">
    <property type="entry name" value="Cyt_P450"/>
</dbReference>
<gene>
    <name evidence="14" type="primary">CYP734A1_0</name>
    <name evidence="14" type="ORF">g.60280</name>
</gene>
<dbReference type="GO" id="GO:0016020">
    <property type="term" value="C:membrane"/>
    <property type="evidence" value="ECO:0007669"/>
    <property type="project" value="UniProtKB-SubCell"/>
</dbReference>
<dbReference type="PRINTS" id="PR00385">
    <property type="entry name" value="P450"/>
</dbReference>
<evidence type="ECO:0000256" key="12">
    <source>
        <dbReference type="RuleBase" id="RU000461"/>
    </source>
</evidence>
<name>A0A1D1XMK0_9ARAE</name>
<dbReference type="AlphaFoldDB" id="A0A1D1XMK0"/>
<proteinExistence type="inferred from homology"/>
<feature type="transmembrane region" description="Helical" evidence="13">
    <location>
        <begin position="6"/>
        <end position="25"/>
    </location>
</feature>
<keyword evidence="3 11" id="KW-0349">Heme</keyword>
<keyword evidence="10 13" id="KW-0472">Membrane</keyword>
<protein>
    <submittedName>
        <fullName evidence="14">Cytochrome P450 734A1</fullName>
    </submittedName>
</protein>
<organism evidence="14">
    <name type="scientific">Anthurium amnicola</name>
    <dbReference type="NCBI Taxonomy" id="1678845"/>
    <lineage>
        <taxon>Eukaryota</taxon>
        <taxon>Viridiplantae</taxon>
        <taxon>Streptophyta</taxon>
        <taxon>Embryophyta</taxon>
        <taxon>Tracheophyta</taxon>
        <taxon>Spermatophyta</taxon>
        <taxon>Magnoliopsida</taxon>
        <taxon>Liliopsida</taxon>
        <taxon>Araceae</taxon>
        <taxon>Pothoideae</taxon>
        <taxon>Potheae</taxon>
        <taxon>Anthurium</taxon>
    </lineage>
</organism>